<gene>
    <name evidence="1" type="ORF">L3Q82_017680</name>
</gene>
<evidence type="ECO:0000313" key="1">
    <source>
        <dbReference type="EMBL" id="KAI3356465.1"/>
    </source>
</evidence>
<accession>A0ACB8VLC5</accession>
<comment type="caution">
    <text evidence="1">The sequence shown here is derived from an EMBL/GenBank/DDBJ whole genome shotgun (WGS) entry which is preliminary data.</text>
</comment>
<keyword evidence="2" id="KW-1185">Reference proteome</keyword>
<name>A0ACB8VLC5_9TELE</name>
<proteinExistence type="predicted"/>
<organism evidence="1 2">
    <name type="scientific">Scortum barcoo</name>
    <name type="common">barcoo grunter</name>
    <dbReference type="NCBI Taxonomy" id="214431"/>
    <lineage>
        <taxon>Eukaryota</taxon>
        <taxon>Metazoa</taxon>
        <taxon>Chordata</taxon>
        <taxon>Craniata</taxon>
        <taxon>Vertebrata</taxon>
        <taxon>Euteleostomi</taxon>
        <taxon>Actinopterygii</taxon>
        <taxon>Neopterygii</taxon>
        <taxon>Teleostei</taxon>
        <taxon>Neoteleostei</taxon>
        <taxon>Acanthomorphata</taxon>
        <taxon>Eupercaria</taxon>
        <taxon>Centrarchiformes</taxon>
        <taxon>Terapontoidei</taxon>
        <taxon>Terapontidae</taxon>
        <taxon>Scortum</taxon>
    </lineage>
</organism>
<reference evidence="1" key="1">
    <citation type="submission" date="2022-04" db="EMBL/GenBank/DDBJ databases">
        <title>Jade perch genome.</title>
        <authorList>
            <person name="Chao B."/>
        </authorList>
    </citation>
    <scope>NUCLEOTIDE SEQUENCE</scope>
    <source>
        <strain evidence="1">CB-2022</strain>
    </source>
</reference>
<sequence length="1609" mass="179589">GEKKVLAFLRTAMCLRLLSCLLLCVLRHEVRGAQGGSVPSAAKTLVWGPGLEADIVLPARFFYIQAVDSSGRHLTTSPGEKTFEVKIVSPVEQFTRIWIQVLDRRDGSFLVRYRMYATYADLHIHVLLKGKHVAKSPFFLKGPVYHEGCDCPQPSGSVWEAHMHCPQSFPQIDRDLALYPSVDPERNAREIPLRFGQRQSLCHYTVKDNKVYVKTFGEHVGFRIFMDAILLSLTRKVRLPDMEFFVNLGDWPLEKRKPTEKLHPIFSWCGSNNTRDIVMPTYDLTESVLETMGRVSLDMMSVQASTGPPWPEKNATAFWRGRDSRQERLELVKLSRAHPDMIDAAFTNFFFFKHDESLYGPLVKHVSFFDFFKYKYQINIDGTVAAYRLPYLLAGDSVVLKQDSGYYEHFYNELQPWEHYIPVRADLGDLLEKIQWARDHDEEAKKIALAGRQFARNRLMGDSIFCYYFKIFQEYAKLQVTEPKVHEDMELVEQPSDDLFPCHCHRRRQAVQVPCGSRYLDVALCFPSSVQDVHTAVILTHGAGGDMNFRHLVSLAHVLASGGFLCLRFTCKGLNLGYRVKAYRAVWDYLKSMQRFAIKHIFIGGRSMGGRAAAALARQLSDESEDALRGVICLSFPLHPPGQTHAHQQRSEDLRGLPEHMPVLFVSGTEDNMCDRVRIVWSSLFWTDSSLYIHLQKPIMNSKTTRTVTSPGLGVTGAPPWSQAWGWGFQAGAPGGRVFAHGTRPGSARNGDVGPPSSRLTTRRKVHEGPVQCGLGSSRGGGPRRPNPRTKTLAIGIWNVTSLGGRSLSSSAGRLRAVQSTRPSWSPWGVLNGAPTGDSIVLLGDFNAHVATGDSDTWRGVIGRNGLPDLNQSGVLLLDFCASHGLSITNTMFGSIRGGLQLPTSGRASHRFRGRLGTLSPEWTMFSASIVDAAVRSCGRKVSGACRGGNPRTRWWTPEVRDAVRLKKESLSGHAKQAAVCQTVLEAKTQRSGRSSVRPCHGGGLSVGLEEILANRPAPQKGEAVLCQHCLQCGWGGTVDLTSGELLTSTWGHCRTQTGVVVPLFKKGDRRVCSNYRGSHFSASPGRSTPGYWRGEFGMIVEALRIQEEQSCGFRPGRGTLDQLYTLRRVLEGLWEFAQPVHMCFVDLEKAFDRVPRGILWGAPCEYGVRGPLLRAVRSLYDRSRSLVRTHCRQRSQGPEGVRFGNHRISSLLFADDVVLLASSSQDLQHVLERFAAECEAAGMRISTSKSEAMVLDRKRGEKLSHFREELGVEPLLLPSYREESAEVAWASVWMPPGRLLLGRCSRHVPPGGGPRGRDPGHAGETMSLSWPGNGPRGPPGRAGGNVWGEGSLGISAQTAASATRPRIKRMKMDGWMDVNVVLFDRMLKEMKAQVEVFWLKGGSHGLTVKGRLEDSVLDEVNSEVICWLSSMAAQLWNRVNIPFPSAVSSVRVHFSSTTDASVQGLLVENEKLLNLIRSEILQTEIRVLYELLYILNNSSKGIKTFKALKQVEQCINRLKIMKLEVALQELRELCPTKIQRRLSIKAGECDVPSQPMLEWLCLKVLGAAQLMSCTLNRCSRAFLYPFQRLRRSEMPRITPQTSLKISYF</sequence>
<dbReference type="EMBL" id="CM041550">
    <property type="protein sequence ID" value="KAI3356465.1"/>
    <property type="molecule type" value="Genomic_DNA"/>
</dbReference>
<feature type="non-terminal residue" evidence="1">
    <location>
        <position position="1"/>
    </location>
</feature>
<protein>
    <submittedName>
        <fullName evidence="1">Uncharacterized protein</fullName>
    </submittedName>
</protein>
<evidence type="ECO:0000313" key="2">
    <source>
        <dbReference type="Proteomes" id="UP000831701"/>
    </source>
</evidence>
<dbReference type="Proteomes" id="UP000831701">
    <property type="component" value="Chromosome 20"/>
</dbReference>